<evidence type="ECO:0000256" key="5">
    <source>
        <dbReference type="ARBA" id="ARBA00022692"/>
    </source>
</evidence>
<name>A0AAD9UC70_RIDPI</name>
<comment type="caution">
    <text evidence="12">The sequence shown here is derived from an EMBL/GenBank/DDBJ whole genome shotgun (WGS) entry which is preliminary data.</text>
</comment>
<gene>
    <name evidence="12" type="ORF">NP493_292g03014</name>
</gene>
<keyword evidence="13" id="KW-1185">Reference proteome</keyword>
<evidence type="ECO:0000256" key="10">
    <source>
        <dbReference type="ARBA" id="ARBA00023303"/>
    </source>
</evidence>
<accession>A0AAD9UC70</accession>
<feature type="transmembrane region" description="Helical" evidence="11">
    <location>
        <begin position="464"/>
        <end position="490"/>
    </location>
</feature>
<keyword evidence="9 11" id="KW-0472">Membrane</keyword>
<feature type="transmembrane region" description="Helical" evidence="11">
    <location>
        <begin position="66"/>
        <end position="89"/>
    </location>
</feature>
<dbReference type="GO" id="GO:0005886">
    <property type="term" value="C:plasma membrane"/>
    <property type="evidence" value="ECO:0007669"/>
    <property type="project" value="UniProtKB-SubCell"/>
</dbReference>
<feature type="transmembrane region" description="Helical" evidence="11">
    <location>
        <begin position="223"/>
        <end position="243"/>
    </location>
</feature>
<keyword evidence="10" id="KW-0407">Ion channel</keyword>
<keyword evidence="8" id="KW-0406">Ion transport</keyword>
<evidence type="ECO:0008006" key="14">
    <source>
        <dbReference type="Google" id="ProtNLM"/>
    </source>
</evidence>
<dbReference type="PANTHER" id="PTHR21522">
    <property type="entry name" value="PROTON CHANNEL OTOP"/>
    <property type="match status" value="1"/>
</dbReference>
<dbReference type="EMBL" id="JAODUO010000291">
    <property type="protein sequence ID" value="KAK2183921.1"/>
    <property type="molecule type" value="Genomic_DNA"/>
</dbReference>
<dbReference type="InterPro" id="IPR004878">
    <property type="entry name" value="Otopetrin"/>
</dbReference>
<evidence type="ECO:0000313" key="12">
    <source>
        <dbReference type="EMBL" id="KAK2183921.1"/>
    </source>
</evidence>
<evidence type="ECO:0000256" key="6">
    <source>
        <dbReference type="ARBA" id="ARBA00022781"/>
    </source>
</evidence>
<comment type="similarity">
    <text evidence="2">Belongs to the otopetrin family.</text>
</comment>
<feature type="transmembrane region" description="Helical" evidence="11">
    <location>
        <begin position="432"/>
        <end position="452"/>
    </location>
</feature>
<proteinExistence type="inferred from homology"/>
<dbReference type="GO" id="GO:0015252">
    <property type="term" value="F:proton channel activity"/>
    <property type="evidence" value="ECO:0007669"/>
    <property type="project" value="InterPro"/>
</dbReference>
<feature type="transmembrane region" description="Helical" evidence="11">
    <location>
        <begin position="101"/>
        <end position="121"/>
    </location>
</feature>
<evidence type="ECO:0000256" key="9">
    <source>
        <dbReference type="ARBA" id="ARBA00023136"/>
    </source>
</evidence>
<feature type="transmembrane region" description="Helical" evidence="11">
    <location>
        <begin position="377"/>
        <end position="397"/>
    </location>
</feature>
<keyword evidence="5 11" id="KW-0812">Transmembrane</keyword>
<feature type="transmembrane region" description="Helical" evidence="11">
    <location>
        <begin position="534"/>
        <end position="560"/>
    </location>
</feature>
<protein>
    <recommendedName>
        <fullName evidence="14">Otopetrin</fullName>
    </recommendedName>
</protein>
<dbReference type="Proteomes" id="UP001209878">
    <property type="component" value="Unassembled WGS sequence"/>
</dbReference>
<evidence type="ECO:0000256" key="8">
    <source>
        <dbReference type="ARBA" id="ARBA00023065"/>
    </source>
</evidence>
<dbReference type="PANTHER" id="PTHR21522:SF32">
    <property type="entry name" value="OTOPETRIN-2"/>
    <property type="match status" value="1"/>
</dbReference>
<evidence type="ECO:0000256" key="11">
    <source>
        <dbReference type="SAM" id="Phobius"/>
    </source>
</evidence>
<dbReference type="AlphaFoldDB" id="A0AAD9UC70"/>
<evidence type="ECO:0000256" key="1">
    <source>
        <dbReference type="ARBA" id="ARBA00004651"/>
    </source>
</evidence>
<evidence type="ECO:0000256" key="3">
    <source>
        <dbReference type="ARBA" id="ARBA00022448"/>
    </source>
</evidence>
<organism evidence="12 13">
    <name type="scientific">Ridgeia piscesae</name>
    <name type="common">Tubeworm</name>
    <dbReference type="NCBI Taxonomy" id="27915"/>
    <lineage>
        <taxon>Eukaryota</taxon>
        <taxon>Metazoa</taxon>
        <taxon>Spiralia</taxon>
        <taxon>Lophotrochozoa</taxon>
        <taxon>Annelida</taxon>
        <taxon>Polychaeta</taxon>
        <taxon>Sedentaria</taxon>
        <taxon>Canalipalpata</taxon>
        <taxon>Sabellida</taxon>
        <taxon>Siboglinidae</taxon>
        <taxon>Ridgeia</taxon>
    </lineage>
</organism>
<feature type="transmembrane region" description="Helical" evidence="11">
    <location>
        <begin position="293"/>
        <end position="313"/>
    </location>
</feature>
<evidence type="ECO:0000256" key="4">
    <source>
        <dbReference type="ARBA" id="ARBA00022475"/>
    </source>
</evidence>
<keyword evidence="6" id="KW-0375">Hydrogen ion transport</keyword>
<comment type="subcellular location">
    <subcellularLocation>
        <location evidence="1">Cell membrane</location>
        <topology evidence="1">Multi-pass membrane protein</topology>
    </subcellularLocation>
</comment>
<reference evidence="12" key="1">
    <citation type="journal article" date="2023" name="Mol. Biol. Evol.">
        <title>Third-Generation Sequencing Reveals the Adaptive Role of the Epigenome in Three Deep-Sea Polychaetes.</title>
        <authorList>
            <person name="Perez M."/>
            <person name="Aroh O."/>
            <person name="Sun Y."/>
            <person name="Lan Y."/>
            <person name="Juniper S.K."/>
            <person name="Young C.R."/>
            <person name="Angers B."/>
            <person name="Qian P.Y."/>
        </authorList>
    </citation>
    <scope>NUCLEOTIDE SEQUENCE</scope>
    <source>
        <strain evidence="12">R07B-5</strain>
    </source>
</reference>
<feature type="transmembrane region" description="Helical" evidence="11">
    <location>
        <begin position="618"/>
        <end position="644"/>
    </location>
</feature>
<sequence length="655" mass="73762">MLQLRAMTARIKDMYRGDGDKLANAADTKQTDTKPVKMKTGSTLLVHKSYRDNDGTALLKSATTHILCTMYGLMLTVFGAVFPTSIVLSDNELGESYFLEIFQLYIYGVSVIFLAYMHFYLMSYKEDYRDVTRLPRTCVELGTVCSSCDADKTCSRCDAGKVNSPATDGVDKTTDGITMTVDKDTPSDNGEIRHSKIDISGFKWPSLSRPPPPVSYAQEGINFYLRLGAIGFGVGSMIHDGFYIAQVFQGALYRVICYTNLDAIVSAAHITFTFCQTFFVFKNHKVVINMHKVLVRFGIMHVVATNICCWLVTTVVEANEDFRAISNHELLEKQQQHQQLQPHLQHHQQHVIVQHLELNESIHCNLETSLARRTAPYLFPCTIEYSLIAAAVMYKIYQNVGHVSKLESSRRLPEMPEDRHDPTDCHKANKGLFFGLFTMVFTFIAMGSFFLFSEGVSGVRDSEVVATFVFMMTEIVLLSVSMISVVVGFIKMRVLRFTTFDDTFDATLLVVALCGVFLYNTFSAVSAIRSIPKYGSISIITVVTAVVRFFEGALQTLFILEGLRRSAQHSGHVHQKPGRALVTFLLLCNLSLWVVNTFEVQKAEAVPAHTEYYGERSWGIISFICVPLIIFFRFHSTVCLADIWTNAYRLERKDL</sequence>
<feature type="transmembrane region" description="Helical" evidence="11">
    <location>
        <begin position="502"/>
        <end position="522"/>
    </location>
</feature>
<evidence type="ECO:0000313" key="13">
    <source>
        <dbReference type="Proteomes" id="UP001209878"/>
    </source>
</evidence>
<keyword evidence="4" id="KW-1003">Cell membrane</keyword>
<keyword evidence="3" id="KW-0813">Transport</keyword>
<feature type="transmembrane region" description="Helical" evidence="11">
    <location>
        <begin position="580"/>
        <end position="598"/>
    </location>
</feature>
<feature type="transmembrane region" description="Helical" evidence="11">
    <location>
        <begin position="263"/>
        <end position="281"/>
    </location>
</feature>
<evidence type="ECO:0000256" key="2">
    <source>
        <dbReference type="ARBA" id="ARBA00006513"/>
    </source>
</evidence>
<evidence type="ECO:0000256" key="7">
    <source>
        <dbReference type="ARBA" id="ARBA00022989"/>
    </source>
</evidence>
<dbReference type="Pfam" id="PF03189">
    <property type="entry name" value="Otopetrin"/>
    <property type="match status" value="1"/>
</dbReference>
<keyword evidence="7 11" id="KW-1133">Transmembrane helix</keyword>